<dbReference type="AlphaFoldDB" id="A0A8J7A824"/>
<organism evidence="1 2">
    <name type="scientific">Desmonostoc muscorum LEGE 12446</name>
    <dbReference type="NCBI Taxonomy" id="1828758"/>
    <lineage>
        <taxon>Bacteria</taxon>
        <taxon>Bacillati</taxon>
        <taxon>Cyanobacteriota</taxon>
        <taxon>Cyanophyceae</taxon>
        <taxon>Nostocales</taxon>
        <taxon>Nostocaceae</taxon>
        <taxon>Desmonostoc</taxon>
    </lineage>
</organism>
<comment type="caution">
    <text evidence="1">The sequence shown here is derived from an EMBL/GenBank/DDBJ whole genome shotgun (WGS) entry which is preliminary data.</text>
</comment>
<proteinExistence type="predicted"/>
<dbReference type="EMBL" id="JADEXS010000037">
    <property type="protein sequence ID" value="MBE9021742.1"/>
    <property type="molecule type" value="Genomic_DNA"/>
</dbReference>
<evidence type="ECO:0000313" key="1">
    <source>
        <dbReference type="EMBL" id="MBE9021742.1"/>
    </source>
</evidence>
<dbReference type="Proteomes" id="UP000622533">
    <property type="component" value="Unassembled WGS sequence"/>
</dbReference>
<evidence type="ECO:0000313" key="2">
    <source>
        <dbReference type="Proteomes" id="UP000622533"/>
    </source>
</evidence>
<accession>A0A8J7A824</accession>
<reference evidence="1" key="1">
    <citation type="submission" date="2020-10" db="EMBL/GenBank/DDBJ databases">
        <authorList>
            <person name="Castelo-Branco R."/>
            <person name="Eusebio N."/>
            <person name="Adriana R."/>
            <person name="Vieira A."/>
            <person name="Brugerolle De Fraissinette N."/>
            <person name="Rezende De Castro R."/>
            <person name="Schneider M.P."/>
            <person name="Vasconcelos V."/>
            <person name="Leao P.N."/>
        </authorList>
    </citation>
    <scope>NUCLEOTIDE SEQUENCE</scope>
    <source>
        <strain evidence="1">LEGE 12446</strain>
    </source>
</reference>
<name>A0A8J7A824_DESMC</name>
<protein>
    <submittedName>
        <fullName evidence="1">Uncharacterized protein</fullName>
    </submittedName>
</protein>
<keyword evidence="2" id="KW-1185">Reference proteome</keyword>
<dbReference type="RefSeq" id="WP_193913993.1">
    <property type="nucleotide sequence ID" value="NZ_JADEXS020000001.1"/>
</dbReference>
<sequence>MSDVESLGVLYVGNFRGMRSLLKHLDRTLARSTFCNQLYLHQHLQTA</sequence>
<gene>
    <name evidence="1" type="ORF">IQ276_04455</name>
</gene>